<organism evidence="1 2">
    <name type="scientific">Dreissena polymorpha</name>
    <name type="common">Zebra mussel</name>
    <name type="synonym">Mytilus polymorpha</name>
    <dbReference type="NCBI Taxonomy" id="45954"/>
    <lineage>
        <taxon>Eukaryota</taxon>
        <taxon>Metazoa</taxon>
        <taxon>Spiralia</taxon>
        <taxon>Lophotrochozoa</taxon>
        <taxon>Mollusca</taxon>
        <taxon>Bivalvia</taxon>
        <taxon>Autobranchia</taxon>
        <taxon>Heteroconchia</taxon>
        <taxon>Euheterodonta</taxon>
        <taxon>Imparidentia</taxon>
        <taxon>Neoheterodontei</taxon>
        <taxon>Myida</taxon>
        <taxon>Dreissenoidea</taxon>
        <taxon>Dreissenidae</taxon>
        <taxon>Dreissena</taxon>
    </lineage>
</organism>
<name>A0A9D4GHW7_DREPO</name>
<gene>
    <name evidence="1" type="ORF">DPMN_144317</name>
</gene>
<reference evidence="1" key="1">
    <citation type="journal article" date="2019" name="bioRxiv">
        <title>The Genome of the Zebra Mussel, Dreissena polymorpha: A Resource for Invasive Species Research.</title>
        <authorList>
            <person name="McCartney M.A."/>
            <person name="Auch B."/>
            <person name="Kono T."/>
            <person name="Mallez S."/>
            <person name="Zhang Y."/>
            <person name="Obille A."/>
            <person name="Becker A."/>
            <person name="Abrahante J.E."/>
            <person name="Garbe J."/>
            <person name="Badalamenti J.P."/>
            <person name="Herman A."/>
            <person name="Mangelson H."/>
            <person name="Liachko I."/>
            <person name="Sullivan S."/>
            <person name="Sone E.D."/>
            <person name="Koren S."/>
            <person name="Silverstein K.A.T."/>
            <person name="Beckman K.B."/>
            <person name="Gohl D.M."/>
        </authorList>
    </citation>
    <scope>NUCLEOTIDE SEQUENCE</scope>
    <source>
        <strain evidence="1">Duluth1</strain>
        <tissue evidence="1">Whole animal</tissue>
    </source>
</reference>
<protein>
    <submittedName>
        <fullName evidence="1">Uncharacterized protein</fullName>
    </submittedName>
</protein>
<dbReference type="Proteomes" id="UP000828390">
    <property type="component" value="Unassembled WGS sequence"/>
</dbReference>
<keyword evidence="2" id="KW-1185">Reference proteome</keyword>
<comment type="caution">
    <text evidence="1">The sequence shown here is derived from an EMBL/GenBank/DDBJ whole genome shotgun (WGS) entry which is preliminary data.</text>
</comment>
<dbReference type="EMBL" id="JAIWYP010000006">
    <property type="protein sequence ID" value="KAH3815786.1"/>
    <property type="molecule type" value="Genomic_DNA"/>
</dbReference>
<evidence type="ECO:0000313" key="2">
    <source>
        <dbReference type="Proteomes" id="UP000828390"/>
    </source>
</evidence>
<reference evidence="1" key="2">
    <citation type="submission" date="2020-11" db="EMBL/GenBank/DDBJ databases">
        <authorList>
            <person name="McCartney M.A."/>
            <person name="Auch B."/>
            <person name="Kono T."/>
            <person name="Mallez S."/>
            <person name="Becker A."/>
            <person name="Gohl D.M."/>
            <person name="Silverstein K.A.T."/>
            <person name="Koren S."/>
            <person name="Bechman K.B."/>
            <person name="Herman A."/>
            <person name="Abrahante J.E."/>
            <person name="Garbe J."/>
        </authorList>
    </citation>
    <scope>NUCLEOTIDE SEQUENCE</scope>
    <source>
        <strain evidence="1">Duluth1</strain>
        <tissue evidence="1">Whole animal</tissue>
    </source>
</reference>
<dbReference type="AlphaFoldDB" id="A0A9D4GHW7"/>
<evidence type="ECO:0000313" key="1">
    <source>
        <dbReference type="EMBL" id="KAH3815786.1"/>
    </source>
</evidence>
<accession>A0A9D4GHW7</accession>
<proteinExistence type="predicted"/>
<sequence length="72" mass="8746">MKKQEYMGWRSARRDVRPCCPRTTHNRERREAGRSDRIEGCCRRGSRKKIWLYNLNEWKFFPIDDLLSTAVN</sequence>